<evidence type="ECO:0000256" key="2">
    <source>
        <dbReference type="ARBA" id="ARBA00022747"/>
    </source>
</evidence>
<proteinExistence type="inferred from homology"/>
<dbReference type="CDD" id="cd17253">
    <property type="entry name" value="RMtype1_S_Eco933I-TRD2-CR2_like"/>
    <property type="match status" value="1"/>
</dbReference>
<dbReference type="InterPro" id="IPR044946">
    <property type="entry name" value="Restrct_endonuc_typeI_TRD_sf"/>
</dbReference>
<dbReference type="EMBL" id="QVFB01000050">
    <property type="protein sequence ID" value="RGC14460.1"/>
    <property type="molecule type" value="Genomic_DNA"/>
</dbReference>
<keyword evidence="2" id="KW-0680">Restriction system</keyword>
<dbReference type="PANTHER" id="PTHR30408">
    <property type="entry name" value="TYPE-1 RESTRICTION ENZYME ECOKI SPECIFICITY PROTEIN"/>
    <property type="match status" value="1"/>
</dbReference>
<dbReference type="PANTHER" id="PTHR30408:SF12">
    <property type="entry name" value="TYPE I RESTRICTION ENZYME MJAVIII SPECIFICITY SUBUNIT"/>
    <property type="match status" value="1"/>
</dbReference>
<keyword evidence="3" id="KW-0238">DNA-binding</keyword>
<accession>A0A3E2VTT5</accession>
<dbReference type="RefSeq" id="WP_117554941.1">
    <property type="nucleotide sequence ID" value="NZ_QVFB01000050.1"/>
</dbReference>
<protein>
    <recommendedName>
        <fullName evidence="4">Type I restriction modification DNA specificity domain-containing protein</fullName>
    </recommendedName>
</protein>
<evidence type="ECO:0000256" key="1">
    <source>
        <dbReference type="ARBA" id="ARBA00010923"/>
    </source>
</evidence>
<dbReference type="Gene3D" id="3.90.220.20">
    <property type="entry name" value="DNA methylase specificity domains"/>
    <property type="match status" value="2"/>
</dbReference>
<comment type="similarity">
    <text evidence="1">Belongs to the type-I restriction system S methylase family.</text>
</comment>
<organism evidence="5 6">
    <name type="scientific">Faecalibacterium prausnitzii</name>
    <dbReference type="NCBI Taxonomy" id="853"/>
    <lineage>
        <taxon>Bacteria</taxon>
        <taxon>Bacillati</taxon>
        <taxon>Bacillota</taxon>
        <taxon>Clostridia</taxon>
        <taxon>Eubacteriales</taxon>
        <taxon>Oscillospiraceae</taxon>
        <taxon>Faecalibacterium</taxon>
    </lineage>
</organism>
<evidence type="ECO:0000259" key="4">
    <source>
        <dbReference type="Pfam" id="PF01420"/>
    </source>
</evidence>
<dbReference type="GO" id="GO:0009307">
    <property type="term" value="P:DNA restriction-modification system"/>
    <property type="evidence" value="ECO:0007669"/>
    <property type="project" value="UniProtKB-KW"/>
</dbReference>
<dbReference type="GO" id="GO:0003677">
    <property type="term" value="F:DNA binding"/>
    <property type="evidence" value="ECO:0007669"/>
    <property type="project" value="UniProtKB-KW"/>
</dbReference>
<dbReference type="SUPFAM" id="SSF116734">
    <property type="entry name" value="DNA methylase specificity domain"/>
    <property type="match status" value="2"/>
</dbReference>
<evidence type="ECO:0000313" key="5">
    <source>
        <dbReference type="EMBL" id="RGC14460.1"/>
    </source>
</evidence>
<evidence type="ECO:0000313" key="6">
    <source>
        <dbReference type="Proteomes" id="UP000260733"/>
    </source>
</evidence>
<comment type="caution">
    <text evidence="5">The sequence shown here is derived from an EMBL/GenBank/DDBJ whole genome shotgun (WGS) entry which is preliminary data.</text>
</comment>
<feature type="domain" description="Type I restriction modification DNA specificity" evidence="4">
    <location>
        <begin position="203"/>
        <end position="372"/>
    </location>
</feature>
<sequence>MAKLLEITGKAISGEWGQDDDTGTGIPVLRTTNFTNEGFVNYKNVVTRSISKKNIAEKYLRHGDVIIEKSGGSDKQPVGRVIFFEGEENKYLFNNFTGLLRVQNPEEWLPKYVFYALYAYYRNGGTRAFENRTTGLHNLQVDNYVKSVDIPKLSYRKQQHICETLDHVRDAVAYRERQLTKLDELVKARFVEMFGDMLLNSLEWPEKPLEGLADIVSGITKGRKTTETGLIEVPYMAVSNVKSGYIDWTTIKTILATKQEIEQYRLMPDDILMTEGGDPDKVGRGAIIKNPLKDSIHQNHIFRVRLDKSELLPAYFAEYLQHQKAKRYFLGCAKQTTGIASINMRQLRALPVLIPPLPLQNQFAAFVAEVDKSK</sequence>
<dbReference type="Pfam" id="PF01420">
    <property type="entry name" value="Methylase_S"/>
    <property type="match status" value="1"/>
</dbReference>
<reference evidence="5 6" key="1">
    <citation type="submission" date="2018-08" db="EMBL/GenBank/DDBJ databases">
        <title>A genome reference for cultivated species of the human gut microbiota.</title>
        <authorList>
            <person name="Zou Y."/>
            <person name="Xue W."/>
            <person name="Luo G."/>
        </authorList>
    </citation>
    <scope>NUCLEOTIDE SEQUENCE [LARGE SCALE GENOMIC DNA]</scope>
    <source>
        <strain evidence="5 6">AM37-13AC</strain>
    </source>
</reference>
<dbReference type="InterPro" id="IPR052021">
    <property type="entry name" value="Type-I_RS_S_subunit"/>
</dbReference>
<gene>
    <name evidence="5" type="ORF">DW855_14130</name>
</gene>
<dbReference type="AlphaFoldDB" id="A0A3E2VTT5"/>
<name>A0A3E2VTT5_9FIRM</name>
<dbReference type="Proteomes" id="UP000260733">
    <property type="component" value="Unassembled WGS sequence"/>
</dbReference>
<evidence type="ECO:0000256" key="3">
    <source>
        <dbReference type="ARBA" id="ARBA00023125"/>
    </source>
</evidence>
<feature type="non-terminal residue" evidence="5">
    <location>
        <position position="374"/>
    </location>
</feature>
<dbReference type="InterPro" id="IPR000055">
    <property type="entry name" value="Restrct_endonuc_typeI_TRD"/>
</dbReference>